<dbReference type="EMBL" id="CP045699">
    <property type="protein sequence ID" value="QGA65418.1"/>
    <property type="molecule type" value="Genomic_DNA"/>
</dbReference>
<evidence type="ECO:0000313" key="7">
    <source>
        <dbReference type="Proteomes" id="UP000348942"/>
    </source>
</evidence>
<protein>
    <submittedName>
        <fullName evidence="6">Porin</fullName>
    </submittedName>
</protein>
<evidence type="ECO:0000256" key="4">
    <source>
        <dbReference type="SAM" id="SignalP"/>
    </source>
</evidence>
<dbReference type="Proteomes" id="UP000348942">
    <property type="component" value="Chromosome 1"/>
</dbReference>
<feature type="signal peptide" evidence="4">
    <location>
        <begin position="1"/>
        <end position="24"/>
    </location>
</feature>
<accession>A0A5Q0TE45</accession>
<dbReference type="SUPFAM" id="SSF56935">
    <property type="entry name" value="Porins"/>
    <property type="match status" value="1"/>
</dbReference>
<organism evidence="6 7">
    <name type="scientific">Vibrio algicola</name>
    <dbReference type="NCBI Taxonomy" id="2662262"/>
    <lineage>
        <taxon>Bacteria</taxon>
        <taxon>Pseudomonadati</taxon>
        <taxon>Pseudomonadota</taxon>
        <taxon>Gammaproteobacteria</taxon>
        <taxon>Vibrionales</taxon>
        <taxon>Vibrionaceae</taxon>
        <taxon>Vibrio</taxon>
    </lineage>
</organism>
<dbReference type="Pfam" id="PF13609">
    <property type="entry name" value="Porin_4"/>
    <property type="match status" value="1"/>
</dbReference>
<evidence type="ECO:0000256" key="3">
    <source>
        <dbReference type="ARBA" id="ARBA00023136"/>
    </source>
</evidence>
<dbReference type="AlphaFoldDB" id="A0A5Q0TE45"/>
<evidence type="ECO:0000259" key="5">
    <source>
        <dbReference type="Pfam" id="PF13609"/>
    </source>
</evidence>
<dbReference type="RefSeq" id="WP_153447566.1">
    <property type="nucleotide sequence ID" value="NZ_CP045699.1"/>
</dbReference>
<reference evidence="6 7" key="1">
    <citation type="submission" date="2019-10" db="EMBL/GenBank/DDBJ databases">
        <title>Vibrio sp. nov., isolated from Coralline algae surface.</title>
        <authorList>
            <person name="Geng Y."/>
            <person name="Zhang X."/>
        </authorList>
    </citation>
    <scope>NUCLEOTIDE SEQUENCE [LARGE SCALE GENOMIC DNA]</scope>
    <source>
        <strain evidence="6 7">SM1977</strain>
    </source>
</reference>
<dbReference type="PANTHER" id="PTHR34501">
    <property type="entry name" value="PROTEIN YDDL-RELATED"/>
    <property type="match status" value="1"/>
</dbReference>
<evidence type="ECO:0000256" key="2">
    <source>
        <dbReference type="ARBA" id="ARBA00022729"/>
    </source>
</evidence>
<feature type="chain" id="PRO_5024396070" evidence="4">
    <location>
        <begin position="25"/>
        <end position="353"/>
    </location>
</feature>
<dbReference type="InterPro" id="IPR033900">
    <property type="entry name" value="Gram_neg_porin_domain"/>
</dbReference>
<sequence length="353" mass="38564">MKLTSTLLTIIGGLLTSIPLLTSAADIYKTDAASVSLTGRAEARMQIIDGKVDDQTRIRMNFMGKTMINSSMYAIGDWEGEFQTSQNGGTDISNDDGGGTFNTRYAYAGLGGNFGEVTYGENDGALGILTDFTDIMAYHGNNAAYKISVADRTDNMLTYQGQYDHYILKASYRFADSSVQENKLNPEDNKMIDNDQDGYSVSVTYTLGDTGVMLGAGYADQADENEAMLTASYTLNDWYIATNVVKGDKYLSTLLYPATLDAYDSLGYEFATSYTLGKTVFTATYNNLDMDTDDSGIGSHAGDVSDLAFDVSYYFVPNFRAYASYNFNLLSSGHGVSYVEAEDDIALGMRYDF</sequence>
<comment type="subcellular location">
    <subcellularLocation>
        <location evidence="1">Cell outer membrane</location>
        <topology evidence="1">Multi-pass membrane protein</topology>
    </subcellularLocation>
</comment>
<dbReference type="CDD" id="cd00342">
    <property type="entry name" value="gram_neg_porins"/>
    <property type="match status" value="1"/>
</dbReference>
<keyword evidence="3" id="KW-0472">Membrane</keyword>
<name>A0A5Q0TE45_9VIBR</name>
<gene>
    <name evidence="6" type="ORF">GFB47_08290</name>
</gene>
<keyword evidence="7" id="KW-1185">Reference proteome</keyword>
<dbReference type="InterPro" id="IPR023614">
    <property type="entry name" value="Porin_dom_sf"/>
</dbReference>
<dbReference type="PANTHER" id="PTHR34501:SF2">
    <property type="entry name" value="OUTER MEMBRANE PORIN F-RELATED"/>
    <property type="match status" value="1"/>
</dbReference>
<feature type="domain" description="Porin" evidence="5">
    <location>
        <begin position="24"/>
        <end position="327"/>
    </location>
</feature>
<dbReference type="GO" id="GO:0009279">
    <property type="term" value="C:cell outer membrane"/>
    <property type="evidence" value="ECO:0007669"/>
    <property type="project" value="UniProtKB-SubCell"/>
</dbReference>
<proteinExistence type="predicted"/>
<keyword evidence="2 4" id="KW-0732">Signal</keyword>
<dbReference type="InterPro" id="IPR050298">
    <property type="entry name" value="Gram-neg_bact_OMP"/>
</dbReference>
<dbReference type="Gene3D" id="2.40.160.10">
    <property type="entry name" value="Porin"/>
    <property type="match status" value="1"/>
</dbReference>
<evidence type="ECO:0000313" key="6">
    <source>
        <dbReference type="EMBL" id="QGA65418.1"/>
    </source>
</evidence>
<dbReference type="GO" id="GO:0015288">
    <property type="term" value="F:porin activity"/>
    <property type="evidence" value="ECO:0007669"/>
    <property type="project" value="InterPro"/>
</dbReference>
<evidence type="ECO:0000256" key="1">
    <source>
        <dbReference type="ARBA" id="ARBA00004571"/>
    </source>
</evidence>